<comment type="catalytic activity">
    <reaction evidence="8">
        <text>L-cysteinyl-[protein] + hexadecanoyl-CoA = S-hexadecanoyl-L-cysteinyl-[protein] + CoA</text>
        <dbReference type="Rhea" id="RHEA:36683"/>
        <dbReference type="Rhea" id="RHEA-COMP:10131"/>
        <dbReference type="Rhea" id="RHEA-COMP:11032"/>
        <dbReference type="ChEBI" id="CHEBI:29950"/>
        <dbReference type="ChEBI" id="CHEBI:57287"/>
        <dbReference type="ChEBI" id="CHEBI:57379"/>
        <dbReference type="ChEBI" id="CHEBI:74151"/>
        <dbReference type="EC" id="2.3.1.225"/>
    </reaction>
</comment>
<organism evidence="10 11">
    <name type="scientific">Albugo candida</name>
    <dbReference type="NCBI Taxonomy" id="65357"/>
    <lineage>
        <taxon>Eukaryota</taxon>
        <taxon>Sar</taxon>
        <taxon>Stramenopiles</taxon>
        <taxon>Oomycota</taxon>
        <taxon>Peronosporomycetes</taxon>
        <taxon>Albuginales</taxon>
        <taxon>Albuginaceae</taxon>
        <taxon>Albugo</taxon>
    </lineage>
</organism>
<feature type="transmembrane region" description="Helical" evidence="8">
    <location>
        <begin position="188"/>
        <end position="209"/>
    </location>
</feature>
<comment type="caution">
    <text evidence="10">The sequence shown here is derived from an EMBL/GenBank/DDBJ whole genome shotgun (WGS) entry which is preliminary data.</text>
</comment>
<protein>
    <recommendedName>
        <fullName evidence="8">Palmitoyltransferase</fullName>
        <ecNumber evidence="8">2.3.1.225</ecNumber>
    </recommendedName>
</protein>
<proteinExistence type="inferred from homology"/>
<evidence type="ECO:0000256" key="1">
    <source>
        <dbReference type="ARBA" id="ARBA00004141"/>
    </source>
</evidence>
<keyword evidence="11" id="KW-1185">Reference proteome</keyword>
<feature type="domain" description="Palmitoyltransferase DHHC" evidence="9">
    <location>
        <begin position="104"/>
        <end position="226"/>
    </location>
</feature>
<dbReference type="GO" id="GO:0005794">
    <property type="term" value="C:Golgi apparatus"/>
    <property type="evidence" value="ECO:0007669"/>
    <property type="project" value="TreeGrafter"/>
</dbReference>
<dbReference type="GO" id="GO:0019706">
    <property type="term" value="F:protein-cysteine S-palmitoyltransferase activity"/>
    <property type="evidence" value="ECO:0007669"/>
    <property type="project" value="UniProtKB-EC"/>
</dbReference>
<evidence type="ECO:0000256" key="5">
    <source>
        <dbReference type="ARBA" id="ARBA00023136"/>
    </source>
</evidence>
<keyword evidence="4 8" id="KW-1133">Transmembrane helix</keyword>
<evidence type="ECO:0000256" key="3">
    <source>
        <dbReference type="ARBA" id="ARBA00022692"/>
    </source>
</evidence>
<keyword evidence="5 8" id="KW-0472">Membrane</keyword>
<dbReference type="Pfam" id="PF01529">
    <property type="entry name" value="DHHC"/>
    <property type="match status" value="1"/>
</dbReference>
<evidence type="ECO:0000256" key="8">
    <source>
        <dbReference type="RuleBase" id="RU079119"/>
    </source>
</evidence>
<evidence type="ECO:0000256" key="6">
    <source>
        <dbReference type="ARBA" id="ARBA00023315"/>
    </source>
</evidence>
<dbReference type="Proteomes" id="UP000053237">
    <property type="component" value="Unassembled WGS sequence"/>
</dbReference>
<feature type="transmembrane region" description="Helical" evidence="8">
    <location>
        <begin position="32"/>
        <end position="52"/>
    </location>
</feature>
<keyword evidence="6 8" id="KW-0012">Acyltransferase</keyword>
<dbReference type="EMBL" id="CAIX01000112">
    <property type="protein sequence ID" value="CCI45946.1"/>
    <property type="molecule type" value="Genomic_DNA"/>
</dbReference>
<dbReference type="InterPro" id="IPR001594">
    <property type="entry name" value="Palmitoyltrfase_DHHC"/>
</dbReference>
<evidence type="ECO:0000256" key="4">
    <source>
        <dbReference type="ARBA" id="ARBA00022989"/>
    </source>
</evidence>
<evidence type="ECO:0000259" key="9">
    <source>
        <dbReference type="Pfam" id="PF01529"/>
    </source>
</evidence>
<accession>A0A024GHI5</accession>
<dbReference type="OrthoDB" id="331948at2759"/>
<comment type="similarity">
    <text evidence="7">Belongs to the DHHC palmitoyltransferase family. PFA5 subfamily.</text>
</comment>
<dbReference type="PROSITE" id="PS50216">
    <property type="entry name" value="DHHC"/>
    <property type="match status" value="1"/>
</dbReference>
<evidence type="ECO:0000256" key="7">
    <source>
        <dbReference type="ARBA" id="ARBA00038298"/>
    </source>
</evidence>
<dbReference type="GO" id="GO:0005783">
    <property type="term" value="C:endoplasmic reticulum"/>
    <property type="evidence" value="ECO:0007669"/>
    <property type="project" value="TreeGrafter"/>
</dbReference>
<evidence type="ECO:0000313" key="10">
    <source>
        <dbReference type="EMBL" id="CCI45946.1"/>
    </source>
</evidence>
<dbReference type="InParanoid" id="A0A024GHI5"/>
<evidence type="ECO:0000256" key="2">
    <source>
        <dbReference type="ARBA" id="ARBA00022679"/>
    </source>
</evidence>
<reference evidence="10 11" key="1">
    <citation type="submission" date="2012-05" db="EMBL/GenBank/DDBJ databases">
        <title>Recombination and specialization in a pathogen metapopulation.</title>
        <authorList>
            <person name="Gardiner A."/>
            <person name="Kemen E."/>
            <person name="Schultz-Larsen T."/>
            <person name="MacLean D."/>
            <person name="Van Oosterhout C."/>
            <person name="Jones J.D.G."/>
        </authorList>
    </citation>
    <scope>NUCLEOTIDE SEQUENCE [LARGE SCALE GENOMIC DNA]</scope>
    <source>
        <strain evidence="10 11">Ac Nc2</strain>
    </source>
</reference>
<name>A0A024GHI5_9STRA</name>
<keyword evidence="2 8" id="KW-0808">Transferase</keyword>
<dbReference type="PANTHER" id="PTHR22883">
    <property type="entry name" value="ZINC FINGER DHHC DOMAIN CONTAINING PROTEIN"/>
    <property type="match status" value="1"/>
</dbReference>
<evidence type="ECO:0000313" key="11">
    <source>
        <dbReference type="Proteomes" id="UP000053237"/>
    </source>
</evidence>
<dbReference type="EC" id="2.3.1.225" evidence="8"/>
<dbReference type="GO" id="GO:0016020">
    <property type="term" value="C:membrane"/>
    <property type="evidence" value="ECO:0007669"/>
    <property type="project" value="UniProtKB-SubCell"/>
</dbReference>
<comment type="domain">
    <text evidence="8">The DHHC domain is required for palmitoyltransferase activity.</text>
</comment>
<keyword evidence="3 8" id="KW-0812">Transmembrane</keyword>
<feature type="transmembrane region" description="Helical" evidence="8">
    <location>
        <begin position="150"/>
        <end position="168"/>
    </location>
</feature>
<dbReference type="STRING" id="65357.A0A024GHI5"/>
<gene>
    <name evidence="10" type="ORF">BN9_068560</name>
</gene>
<sequence>MKSKNVSTAAVISVGLMLLETLTWLVFLQHDSSLSCAAIYVVTSLLMVWSYIKTLTVSPREAESEVHLCSYFRKDYRSDEERDYQHNELMGKGNIADREALITEYKYCERCDQMKAHGMHHCSRCGVCIYLMDHHCPWTANCIGWKNKKFFILFLAYTSMSCLTFAAIDAPIAWKDENDGHGPLTMYYLQFMWILAGSVGTAVGLYWCFHIWLMLSGRTTLDFMAKRSGEFVHLSLRKKVVLYFGESMWSWLLPI</sequence>
<feature type="transmembrane region" description="Helical" evidence="8">
    <location>
        <begin position="7"/>
        <end position="26"/>
    </location>
</feature>
<dbReference type="GO" id="GO:0006612">
    <property type="term" value="P:protein targeting to membrane"/>
    <property type="evidence" value="ECO:0007669"/>
    <property type="project" value="TreeGrafter"/>
</dbReference>
<dbReference type="InterPro" id="IPR039859">
    <property type="entry name" value="PFA4/ZDH16/20/ERF2-like"/>
</dbReference>
<dbReference type="AlphaFoldDB" id="A0A024GHI5"/>
<comment type="subcellular location">
    <subcellularLocation>
        <location evidence="1">Membrane</location>
        <topology evidence="1">Multi-pass membrane protein</topology>
    </subcellularLocation>
</comment>
<dbReference type="PANTHER" id="PTHR22883:SF23">
    <property type="entry name" value="PALMITOYLTRANSFERASE ZDHHC6"/>
    <property type="match status" value="1"/>
</dbReference>